<dbReference type="Pfam" id="PF08669">
    <property type="entry name" value="GCV_T_C"/>
    <property type="match status" value="1"/>
</dbReference>
<dbReference type="PIRSF" id="PIRSF006487">
    <property type="entry name" value="GcvT"/>
    <property type="match status" value="1"/>
</dbReference>
<evidence type="ECO:0000256" key="5">
    <source>
        <dbReference type="ARBA" id="ARBA00031395"/>
    </source>
</evidence>
<dbReference type="PANTHER" id="PTHR43757:SF2">
    <property type="entry name" value="AMINOMETHYLTRANSFERASE, MITOCHONDRIAL"/>
    <property type="match status" value="1"/>
</dbReference>
<sequence length="368" mass="41304">MEGLKKTPLFNSYEKYGGKIIDFAGWALPVQYEGIIAEHEAVRTTAGLFDVSHMGEVEIIGEDAFKFVQNLVTNDISILEDDQILYTLICYQDGGVVDDLIVYRFNENHFFLVINAGNIEKDFEWMLKNKDGFDVDITNISSSIAQLAIQGPKAQAILQKLTNTDLGDIKFFFCKRGILIGGIKCLVSRTGYTGEDGFEIYTDVESVIDLWDRILDVGKEDGLKPVGLGARDTLRFEVNLPLYGNELSESITPLEAGLGFFVKLNKENFIGKDALVKQKKEGLKRKIVGFEMKEKAIPRHGYDVFAEDNKIGAVTTGYLSPSIKKNIGLALIDSKYSELGTTIFIKVRNKLIEAEVVDKRFYKKNYNK</sequence>
<dbReference type="AlphaFoldDB" id="A0A934M266"/>
<comment type="catalytic activity">
    <reaction evidence="6 7">
        <text>N(6)-[(R)-S(8)-aminomethyldihydrolipoyl]-L-lysyl-[protein] + (6S)-5,6,7,8-tetrahydrofolate = N(6)-[(R)-dihydrolipoyl]-L-lysyl-[protein] + (6R)-5,10-methylene-5,6,7,8-tetrahydrofolate + NH4(+)</text>
        <dbReference type="Rhea" id="RHEA:16945"/>
        <dbReference type="Rhea" id="RHEA-COMP:10475"/>
        <dbReference type="Rhea" id="RHEA-COMP:10492"/>
        <dbReference type="ChEBI" id="CHEBI:15636"/>
        <dbReference type="ChEBI" id="CHEBI:28938"/>
        <dbReference type="ChEBI" id="CHEBI:57453"/>
        <dbReference type="ChEBI" id="CHEBI:83100"/>
        <dbReference type="ChEBI" id="CHEBI:83143"/>
        <dbReference type="EC" id="2.1.2.10"/>
    </reaction>
</comment>
<evidence type="ECO:0000256" key="2">
    <source>
        <dbReference type="ARBA" id="ARBA00012616"/>
    </source>
</evidence>
<dbReference type="Proteomes" id="UP000622687">
    <property type="component" value="Unassembled WGS sequence"/>
</dbReference>
<dbReference type="GO" id="GO:0004047">
    <property type="term" value="F:aminomethyltransferase activity"/>
    <property type="evidence" value="ECO:0007669"/>
    <property type="project" value="UniProtKB-UniRule"/>
</dbReference>
<dbReference type="Gene3D" id="2.40.30.110">
    <property type="entry name" value="Aminomethyltransferase beta-barrel domains"/>
    <property type="match status" value="1"/>
</dbReference>
<dbReference type="RefSeq" id="WP_211141046.1">
    <property type="nucleotide sequence ID" value="NZ_JAEEGB010000003.1"/>
</dbReference>
<comment type="function">
    <text evidence="7">The glycine cleavage system catalyzes the degradation of glycine.</text>
</comment>
<feature type="domain" description="Aminomethyltransferase C-terminal" evidence="10">
    <location>
        <begin position="285"/>
        <end position="363"/>
    </location>
</feature>
<evidence type="ECO:0000256" key="4">
    <source>
        <dbReference type="ARBA" id="ARBA00022679"/>
    </source>
</evidence>
<dbReference type="GO" id="GO:0005829">
    <property type="term" value="C:cytosol"/>
    <property type="evidence" value="ECO:0007669"/>
    <property type="project" value="TreeGrafter"/>
</dbReference>
<dbReference type="FunFam" id="4.10.1250.10:FF:000001">
    <property type="entry name" value="Aminomethyltransferase"/>
    <property type="match status" value="1"/>
</dbReference>
<dbReference type="FunFam" id="2.40.30.110:FF:000003">
    <property type="entry name" value="Aminomethyltransferase"/>
    <property type="match status" value="1"/>
</dbReference>
<keyword evidence="12" id="KW-1185">Reference proteome</keyword>
<dbReference type="Gene3D" id="3.30.70.1400">
    <property type="entry name" value="Aminomethyltransferase beta-barrel domains"/>
    <property type="match status" value="1"/>
</dbReference>
<accession>A0A934M266</accession>
<feature type="binding site" evidence="8">
    <location>
        <position position="199"/>
    </location>
    <ligand>
        <name>substrate</name>
    </ligand>
</feature>
<reference evidence="11" key="1">
    <citation type="submission" date="2020-12" db="EMBL/GenBank/DDBJ databases">
        <title>Clostridium thailandense sp. nov., a novel acetogenic bacterium isolated from peat land soil in Thailand.</title>
        <authorList>
            <person name="Chaikitkaew S."/>
            <person name="Birkeland N.K."/>
        </authorList>
    </citation>
    <scope>NUCLEOTIDE SEQUENCE</scope>
    <source>
        <strain evidence="11">DSM 17425</strain>
    </source>
</reference>
<evidence type="ECO:0000256" key="6">
    <source>
        <dbReference type="ARBA" id="ARBA00047665"/>
    </source>
</evidence>
<dbReference type="GO" id="GO:0005960">
    <property type="term" value="C:glycine cleavage complex"/>
    <property type="evidence" value="ECO:0007669"/>
    <property type="project" value="InterPro"/>
</dbReference>
<dbReference type="HAMAP" id="MF_00259">
    <property type="entry name" value="GcvT"/>
    <property type="match status" value="1"/>
</dbReference>
<evidence type="ECO:0000259" key="10">
    <source>
        <dbReference type="Pfam" id="PF08669"/>
    </source>
</evidence>
<dbReference type="GO" id="GO:0019464">
    <property type="term" value="P:glycine decarboxylation via glycine cleavage system"/>
    <property type="evidence" value="ECO:0007669"/>
    <property type="project" value="UniProtKB-UniRule"/>
</dbReference>
<comment type="caution">
    <text evidence="11">The sequence shown here is derived from an EMBL/GenBank/DDBJ whole genome shotgun (WGS) entry which is preliminary data.</text>
</comment>
<dbReference type="SUPFAM" id="SSF103025">
    <property type="entry name" value="Folate-binding domain"/>
    <property type="match status" value="1"/>
</dbReference>
<dbReference type="FunFam" id="3.30.70.1400:FF:000001">
    <property type="entry name" value="Aminomethyltransferase"/>
    <property type="match status" value="1"/>
</dbReference>
<organism evidence="11 12">
    <name type="scientific">Clostridium aciditolerans</name>
    <dbReference type="NCBI Taxonomy" id="339861"/>
    <lineage>
        <taxon>Bacteria</taxon>
        <taxon>Bacillati</taxon>
        <taxon>Bacillota</taxon>
        <taxon>Clostridia</taxon>
        <taxon>Eubacteriales</taxon>
        <taxon>Clostridiaceae</taxon>
        <taxon>Clostridium</taxon>
    </lineage>
</organism>
<evidence type="ECO:0000313" key="12">
    <source>
        <dbReference type="Proteomes" id="UP000622687"/>
    </source>
</evidence>
<protein>
    <recommendedName>
        <fullName evidence="2 7">Aminomethyltransferase</fullName>
        <ecNumber evidence="2 7">2.1.2.10</ecNumber>
    </recommendedName>
    <alternativeName>
        <fullName evidence="5 7">Glycine cleavage system T protein</fullName>
    </alternativeName>
</protein>
<dbReference type="Gene3D" id="3.30.1360.120">
    <property type="entry name" value="Probable tRNA modification gtpase trme, domain 1"/>
    <property type="match status" value="1"/>
</dbReference>
<dbReference type="EMBL" id="JAEEGB010000003">
    <property type="protein sequence ID" value="MBI6871605.1"/>
    <property type="molecule type" value="Genomic_DNA"/>
</dbReference>
<dbReference type="GO" id="GO:0008483">
    <property type="term" value="F:transaminase activity"/>
    <property type="evidence" value="ECO:0007669"/>
    <property type="project" value="UniProtKB-KW"/>
</dbReference>
<name>A0A934M266_9CLOT</name>
<evidence type="ECO:0000256" key="7">
    <source>
        <dbReference type="HAMAP-Rule" id="MF_00259"/>
    </source>
</evidence>
<evidence type="ECO:0000256" key="3">
    <source>
        <dbReference type="ARBA" id="ARBA00022576"/>
    </source>
</evidence>
<evidence type="ECO:0000256" key="1">
    <source>
        <dbReference type="ARBA" id="ARBA00008609"/>
    </source>
</evidence>
<dbReference type="InterPro" id="IPR006223">
    <property type="entry name" value="GcvT"/>
</dbReference>
<dbReference type="InterPro" id="IPR013977">
    <property type="entry name" value="GcvT_C"/>
</dbReference>
<feature type="domain" description="GCVT N-terminal" evidence="9">
    <location>
        <begin position="10"/>
        <end position="266"/>
    </location>
</feature>
<gene>
    <name evidence="7 11" type="primary">gcvT</name>
    <name evidence="11" type="ORF">I6U51_02645</name>
</gene>
<dbReference type="InterPro" id="IPR022903">
    <property type="entry name" value="GcvT_bac"/>
</dbReference>
<dbReference type="InterPro" id="IPR006222">
    <property type="entry name" value="GCVT_N"/>
</dbReference>
<dbReference type="Pfam" id="PF01571">
    <property type="entry name" value="GCV_T"/>
    <property type="match status" value="1"/>
</dbReference>
<evidence type="ECO:0000313" key="11">
    <source>
        <dbReference type="EMBL" id="MBI6871605.1"/>
    </source>
</evidence>
<dbReference type="NCBIfam" id="TIGR00528">
    <property type="entry name" value="gcvT"/>
    <property type="match status" value="1"/>
</dbReference>
<dbReference type="Gene3D" id="4.10.1250.10">
    <property type="entry name" value="Aminomethyltransferase fragment"/>
    <property type="match status" value="1"/>
</dbReference>
<dbReference type="InterPro" id="IPR029043">
    <property type="entry name" value="GcvT/YgfZ_C"/>
</dbReference>
<evidence type="ECO:0000259" key="9">
    <source>
        <dbReference type="Pfam" id="PF01571"/>
    </source>
</evidence>
<keyword evidence="4 7" id="KW-0808">Transferase</keyword>
<dbReference type="EC" id="2.1.2.10" evidence="2 7"/>
<keyword evidence="3 7" id="KW-0032">Aminotransferase</keyword>
<comment type="subunit">
    <text evidence="7">The glycine cleavage system is composed of four proteins: P, T, L and H.</text>
</comment>
<comment type="similarity">
    <text evidence="1 7">Belongs to the GcvT family.</text>
</comment>
<dbReference type="SUPFAM" id="SSF101790">
    <property type="entry name" value="Aminomethyltransferase beta-barrel domain"/>
    <property type="match status" value="1"/>
</dbReference>
<dbReference type="NCBIfam" id="NF001567">
    <property type="entry name" value="PRK00389.1"/>
    <property type="match status" value="1"/>
</dbReference>
<dbReference type="InterPro" id="IPR027266">
    <property type="entry name" value="TrmE/GcvT-like"/>
</dbReference>
<dbReference type="InterPro" id="IPR028896">
    <property type="entry name" value="GcvT/YgfZ/DmdA"/>
</dbReference>
<dbReference type="PANTHER" id="PTHR43757">
    <property type="entry name" value="AMINOMETHYLTRANSFERASE"/>
    <property type="match status" value="1"/>
</dbReference>
<evidence type="ECO:0000256" key="8">
    <source>
        <dbReference type="PIRSR" id="PIRSR006487-1"/>
    </source>
</evidence>
<proteinExistence type="inferred from homology"/>